<evidence type="ECO:0000313" key="3">
    <source>
        <dbReference type="Proteomes" id="UP000267464"/>
    </source>
</evidence>
<proteinExistence type="predicted"/>
<reference evidence="2 3" key="2">
    <citation type="submission" date="2018-12" db="EMBL/GenBank/DDBJ databases">
        <title>Rhizobacter gummiphilus sp. nov., a rubber-degrading bacterium isolated from the soil of a botanical garden in Japan.</title>
        <authorList>
            <person name="Shunsuke S.S."/>
        </authorList>
    </citation>
    <scope>NUCLEOTIDE SEQUENCE [LARGE SCALE GENOMIC DNA]</scope>
    <source>
        <strain evidence="2 3">S-16</strain>
    </source>
</reference>
<comment type="caution">
    <text evidence="2">The sequence shown here is derived from an EMBL/GenBank/DDBJ whole genome shotgun (WGS) entry which is preliminary data.</text>
</comment>
<gene>
    <name evidence="2" type="ORF">DZC73_10145</name>
</gene>
<sequence length="443" mass="47919">MKYPAVAGLFALSLLAACAPMKTGSAEKAPLAAPCPDGVPTGARCLRGQDSEQALYLIVVPKDWNGVLVVHAHGGPALGAPEAARLDEDIKRWNIIPRAGYAWAASTFRQGGVAVRSAAEDTERVRRIFVEHVAQPKHTILHGQSWGGSVAAKTAEMVSAPGMKSPYDAVMLSSGVLGGGTRSYDFRLDLRVVYQALCHNHPKPEEPQYPLWMGLPEGSALTRGELNRRVDDCLGLRKAAAQRTAEQQRKVQTIVDVIHIPESSIAAHLAWGTWHFQDIVQKRTKGLNPFGNENVRYAGSPDDAALNASVLRYRADPEGVARFGADTDLSGNIGVPVLTVHAIHDPTAFVELESAFRESMTRSGQADHLVQTFTTDHEHSYLSDPVYPALLSSLLQWTQAGTKPTPQSVAAKCQELKASFGEGCRFVPDYRPPALSTRVTPRG</sequence>
<dbReference type="InterPro" id="IPR029058">
    <property type="entry name" value="AB_hydrolase_fold"/>
</dbReference>
<evidence type="ECO:0008006" key="4">
    <source>
        <dbReference type="Google" id="ProtNLM"/>
    </source>
</evidence>
<dbReference type="EMBL" id="QUSW01000002">
    <property type="protein sequence ID" value="RQP25192.1"/>
    <property type="molecule type" value="Genomic_DNA"/>
</dbReference>
<dbReference type="PROSITE" id="PS51257">
    <property type="entry name" value="PROKAR_LIPOPROTEIN"/>
    <property type="match status" value="1"/>
</dbReference>
<feature type="chain" id="PRO_5017993544" description="Alpha/beta hydrolase" evidence="1">
    <location>
        <begin position="20"/>
        <end position="443"/>
    </location>
</feature>
<keyword evidence="1" id="KW-0732">Signal</keyword>
<feature type="signal peptide" evidence="1">
    <location>
        <begin position="1"/>
        <end position="19"/>
    </location>
</feature>
<reference evidence="2 3" key="1">
    <citation type="submission" date="2018-08" db="EMBL/GenBank/DDBJ databases">
        <authorList>
            <person name="Khan S.A."/>
            <person name="Jeon C.O."/>
            <person name="Chun B.H."/>
            <person name="Jeong S.E."/>
        </authorList>
    </citation>
    <scope>NUCLEOTIDE SEQUENCE [LARGE SCALE GENOMIC DNA]</scope>
    <source>
        <strain evidence="2 3">S-16</strain>
    </source>
</reference>
<dbReference type="SUPFAM" id="SSF53474">
    <property type="entry name" value="alpha/beta-Hydrolases"/>
    <property type="match status" value="1"/>
</dbReference>
<dbReference type="Proteomes" id="UP000267464">
    <property type="component" value="Unassembled WGS sequence"/>
</dbReference>
<evidence type="ECO:0000256" key="1">
    <source>
        <dbReference type="SAM" id="SignalP"/>
    </source>
</evidence>
<accession>A0A3N7J2M7</accession>
<dbReference type="RefSeq" id="WP_124540100.1">
    <property type="nucleotide sequence ID" value="NZ_QUSW01000002.1"/>
</dbReference>
<dbReference type="OrthoDB" id="7197847at2"/>
<keyword evidence="3" id="KW-1185">Reference proteome</keyword>
<evidence type="ECO:0000313" key="2">
    <source>
        <dbReference type="EMBL" id="RQP25192.1"/>
    </source>
</evidence>
<protein>
    <recommendedName>
        <fullName evidence="4">Alpha/beta hydrolase</fullName>
    </recommendedName>
</protein>
<dbReference type="AlphaFoldDB" id="A0A3N7J2M7"/>
<organism evidence="2 3">
    <name type="scientific">Piscinibacter terrae</name>
    <dbReference type="NCBI Taxonomy" id="2496871"/>
    <lineage>
        <taxon>Bacteria</taxon>
        <taxon>Pseudomonadati</taxon>
        <taxon>Pseudomonadota</taxon>
        <taxon>Betaproteobacteria</taxon>
        <taxon>Burkholderiales</taxon>
        <taxon>Sphaerotilaceae</taxon>
        <taxon>Piscinibacter</taxon>
    </lineage>
</organism>
<name>A0A3N7J2M7_9BURK</name>
<dbReference type="Gene3D" id="3.40.50.1820">
    <property type="entry name" value="alpha/beta hydrolase"/>
    <property type="match status" value="1"/>
</dbReference>